<dbReference type="Proteomes" id="UP000246078">
    <property type="component" value="Unassembled WGS sequence"/>
</dbReference>
<dbReference type="VEuPathDB" id="TriTrypDB:TcG_00827"/>
<dbReference type="VEuPathDB" id="TriTrypDB:TcG_00826"/>
<dbReference type="AlphaFoldDB" id="A0A2V2XDH7"/>
<dbReference type="VEuPathDB" id="TriTrypDB:TcBrA4_0130210"/>
<dbReference type="VEuPathDB" id="TriTrypDB:C3747_13g402"/>
<dbReference type="VEuPathDB" id="TriTrypDB:TcCLB.510319.9"/>
<evidence type="ECO:0008006" key="4">
    <source>
        <dbReference type="Google" id="ProtNLM"/>
    </source>
</evidence>
<dbReference type="VEuPathDB" id="TriTrypDB:TcCLB.508153.410"/>
<feature type="compositionally biased region" description="Low complexity" evidence="1">
    <location>
        <begin position="744"/>
        <end position="862"/>
    </location>
</feature>
<proteinExistence type="predicted"/>
<dbReference type="VEuPathDB" id="TriTrypDB:C4B63_23g213"/>
<feature type="compositionally biased region" description="Polar residues" evidence="1">
    <location>
        <begin position="103"/>
        <end position="123"/>
    </location>
</feature>
<feature type="region of interest" description="Disordered" evidence="1">
    <location>
        <begin position="1"/>
        <end position="36"/>
    </location>
</feature>
<reference evidence="2 3" key="1">
    <citation type="journal article" date="2018" name="Microb. Genom.">
        <title>Expanding an expanded genome: long-read sequencing of Trypanosoma cruzi.</title>
        <authorList>
            <person name="Berna L."/>
            <person name="Rodriguez M."/>
            <person name="Chiribao M.L."/>
            <person name="Parodi-Talice A."/>
            <person name="Pita S."/>
            <person name="Rijo G."/>
            <person name="Alvarez-Valin F."/>
            <person name="Robello C."/>
        </authorList>
    </citation>
    <scope>NUCLEOTIDE SEQUENCE [LARGE SCALE GENOMIC DNA]</scope>
    <source>
        <strain evidence="2 3">TCC</strain>
    </source>
</reference>
<evidence type="ECO:0000256" key="1">
    <source>
        <dbReference type="SAM" id="MobiDB-lite"/>
    </source>
</evidence>
<sequence length="890" mass="88634">MRERPRLTIRRSRGGAPYFRGPSSGMTEPRLISPHNTSNITGTGINTHSRSPRSLPVNGIHSYWKRIAGIAKETFSGLLHFSNSVPTNQNMSTAGEVVGASSLPHQGSPSVHEVPTNTGSSAVEASRRGYQSVDTSLTVPERPTTLHETTFPDASPPSQPMPSQSLSIPLQSTPQIIYNFYYMNGGIPTSLPVAPTQSLQPEFITRSSPAWNRASILARRPVALKRERERQDVLAPVGRMSHLERFAVSSAHPINDSGNTFPSSNISYRTSLNTSFSGETTAKRVPTDNYIMQDTRNKKINASIEKTTMEKMPPSSGQGPNQGIVRSGGFVRSGPPAVIPEDDGFAPNAGSDDEGPKKPSIASAPPKPFSLGTGSLPAKPAPGTGPNSAPVAPSNPFSFGNSSGGAAPADKPAAPSNPFSFGNNSGGAAPADKPAAPSNSFGVVVSKGLTVQGGNSAGSGGFVRSGPPAVIPEDDGFAPNAGSDDEGPKKPSIASAPPKPFSLGTGSLPAKPAPGTGPNSAPVAPSNPFSFGNSSGGAAPADKPAAPSNPFSFGNSSGGAAPADKPAAPSNPFSFGNSSGGAAPADKPVAPSNPFSFGNSSGGAAPADKPVAPSNPFSFGNSSGGAAPADKPAAPSNPFSFGNNSGGAAPADKPAAPSNSFGVVVSKGLTVQGGNSAGSGGFVRSGPPAVIPEDDGFAPNAGSDDEGPKKPSIASAPPKPFSLGTGSLPAKPAPGTGPNSAPVAPSNPFSFGNSSGGAAPADKPAAPSNPFSFGNSSGGAAPADKPAAPSNPFSFGNSSGGAAPADKPVAPSNPFSFGNSSGGAAPADKPVAPSNPFSFGNSSGGAAPADKPAAPSKTFSFGNSSSGGVFSKNLFGSSAPDGVFKSSLGK</sequence>
<evidence type="ECO:0000313" key="3">
    <source>
        <dbReference type="Proteomes" id="UP000246078"/>
    </source>
</evidence>
<dbReference type="VEuPathDB" id="TriTrypDB:TCDM_00287"/>
<dbReference type="VEuPathDB" id="TriTrypDB:TcCL_NonESM01123"/>
<evidence type="ECO:0000313" key="2">
    <source>
        <dbReference type="EMBL" id="PWV18452.1"/>
    </source>
</evidence>
<organism evidence="2 3">
    <name type="scientific">Trypanosoma cruzi</name>
    <dbReference type="NCBI Taxonomy" id="5693"/>
    <lineage>
        <taxon>Eukaryota</taxon>
        <taxon>Discoba</taxon>
        <taxon>Euglenozoa</taxon>
        <taxon>Kinetoplastea</taxon>
        <taxon>Metakinetoplastina</taxon>
        <taxon>Trypanosomatida</taxon>
        <taxon>Trypanosomatidae</taxon>
        <taxon>Trypanosoma</taxon>
        <taxon>Schizotrypanum</taxon>
    </lineage>
</organism>
<feature type="region of interest" description="Disordered" evidence="1">
    <location>
        <begin position="99"/>
        <end position="166"/>
    </location>
</feature>
<dbReference type="EMBL" id="PRFC01000013">
    <property type="protein sequence ID" value="PWV18452.1"/>
    <property type="molecule type" value="Genomic_DNA"/>
</dbReference>
<gene>
    <name evidence="2" type="ORF">C3747_13g402</name>
</gene>
<feature type="compositionally biased region" description="Low complexity" evidence="1">
    <location>
        <begin position="392"/>
        <end position="414"/>
    </location>
</feature>
<dbReference type="VEuPathDB" id="TriTrypDB:TcCL_ESM00512"/>
<feature type="compositionally biased region" description="Low complexity" evidence="1">
    <location>
        <begin position="428"/>
        <end position="437"/>
    </location>
</feature>
<feature type="compositionally biased region" description="Low complexity" evidence="1">
    <location>
        <begin position="648"/>
        <end position="657"/>
    </location>
</feature>
<dbReference type="VEuPathDB" id="TriTrypDB:ECC02_001764"/>
<protein>
    <recommendedName>
        <fullName evidence="4">Nucleoporin</fullName>
    </recommendedName>
</protein>
<dbReference type="VEuPathDB" id="TriTrypDB:TCSYLVIO_004424"/>
<name>A0A2V2XDH7_TRYCR</name>
<comment type="caution">
    <text evidence="2">The sequence shown here is derived from an EMBL/GenBank/DDBJ whole genome shotgun (WGS) entry which is preliminary data.</text>
</comment>
<feature type="region of interest" description="Disordered" evidence="1">
    <location>
        <begin position="309"/>
        <end position="862"/>
    </location>
</feature>
<dbReference type="VEuPathDB" id="TriTrypDB:Tc_MARK_3212"/>
<accession>A0A2V2XDH7</accession>
<feature type="compositionally biased region" description="Low complexity" evidence="1">
    <location>
        <begin position="524"/>
        <end position="634"/>
    </location>
</feature>